<proteinExistence type="predicted"/>
<keyword evidence="1" id="KW-0479">Metal-binding</keyword>
<protein>
    <recommendedName>
        <fullName evidence="2">SWIM-type domain-containing protein</fullName>
    </recommendedName>
</protein>
<dbReference type="Proteomes" id="UP000638263">
    <property type="component" value="Unassembled WGS sequence"/>
</dbReference>
<keyword evidence="1" id="KW-0862">Zinc</keyword>
<keyword evidence="1" id="KW-0863">Zinc-finger</keyword>
<dbReference type="PANTHER" id="PTHR38133">
    <property type="entry name" value="SLR1429 PROTEIN"/>
    <property type="match status" value="1"/>
</dbReference>
<dbReference type="Pfam" id="PF04434">
    <property type="entry name" value="SWIM"/>
    <property type="match status" value="1"/>
</dbReference>
<sequence length="259" mass="28017">MPDFSEFGKRRAVSGGVSARSRRGAFARTFWSKSFLEVVERLAEPGRLSRGRTYARAGQVVSYRIEPGVVAAEVQGSQPRPFGTTCDIRRLRDEEVDLLIEVIRASPGMLARVVSGDLPRELAPHLLPETAADIDFGCTCPDPGWPCKHAVAVACLLAERLDDHPRDLLTLRGLSLDTLIGGVETATADGDEFADPYGEKLELPALPAPRIRPAPDELDPALLRRALRMLSADESEAADAGRALVVVYSTLTGSGQYPV</sequence>
<reference evidence="3" key="1">
    <citation type="journal article" date="2014" name="Int. J. Syst. Evol. Microbiol.">
        <title>Complete genome sequence of Corynebacterium casei LMG S-19264T (=DSM 44701T), isolated from a smear-ripened cheese.</title>
        <authorList>
            <consortium name="US DOE Joint Genome Institute (JGI-PGF)"/>
            <person name="Walter F."/>
            <person name="Albersmeier A."/>
            <person name="Kalinowski J."/>
            <person name="Ruckert C."/>
        </authorList>
    </citation>
    <scope>NUCLEOTIDE SEQUENCE</scope>
    <source>
        <strain evidence="3">CGMCC 4.3508</strain>
    </source>
</reference>
<dbReference type="EMBL" id="BMMH01000018">
    <property type="protein sequence ID" value="GGL36065.1"/>
    <property type="molecule type" value="Genomic_DNA"/>
</dbReference>
<evidence type="ECO:0000259" key="2">
    <source>
        <dbReference type="PROSITE" id="PS50966"/>
    </source>
</evidence>
<reference evidence="3" key="2">
    <citation type="submission" date="2020-09" db="EMBL/GenBank/DDBJ databases">
        <authorList>
            <person name="Sun Q."/>
            <person name="Zhou Y."/>
        </authorList>
    </citation>
    <scope>NUCLEOTIDE SEQUENCE</scope>
    <source>
        <strain evidence="3">CGMCC 4.3508</strain>
    </source>
</reference>
<comment type="caution">
    <text evidence="3">The sequence shown here is derived from an EMBL/GenBank/DDBJ whole genome shotgun (WGS) entry which is preliminary data.</text>
</comment>
<dbReference type="PROSITE" id="PS50966">
    <property type="entry name" value="ZF_SWIM"/>
    <property type="match status" value="1"/>
</dbReference>
<accession>A0A917RVH4</accession>
<evidence type="ECO:0000256" key="1">
    <source>
        <dbReference type="PROSITE-ProRule" id="PRU00325"/>
    </source>
</evidence>
<keyword evidence="4" id="KW-1185">Reference proteome</keyword>
<evidence type="ECO:0000313" key="3">
    <source>
        <dbReference type="EMBL" id="GGL36065.1"/>
    </source>
</evidence>
<gene>
    <name evidence="3" type="ORF">GCM10011588_58660</name>
</gene>
<dbReference type="AlphaFoldDB" id="A0A917RVH4"/>
<name>A0A917RVH4_9NOCA</name>
<dbReference type="InterPro" id="IPR007527">
    <property type="entry name" value="Znf_SWIM"/>
</dbReference>
<evidence type="ECO:0000313" key="4">
    <source>
        <dbReference type="Proteomes" id="UP000638263"/>
    </source>
</evidence>
<dbReference type="GO" id="GO:0008270">
    <property type="term" value="F:zinc ion binding"/>
    <property type="evidence" value="ECO:0007669"/>
    <property type="project" value="UniProtKB-KW"/>
</dbReference>
<feature type="domain" description="SWIM-type" evidence="2">
    <location>
        <begin position="130"/>
        <end position="158"/>
    </location>
</feature>
<organism evidence="3 4">
    <name type="scientific">Nocardia jinanensis</name>
    <dbReference type="NCBI Taxonomy" id="382504"/>
    <lineage>
        <taxon>Bacteria</taxon>
        <taxon>Bacillati</taxon>
        <taxon>Actinomycetota</taxon>
        <taxon>Actinomycetes</taxon>
        <taxon>Mycobacteriales</taxon>
        <taxon>Nocardiaceae</taxon>
        <taxon>Nocardia</taxon>
    </lineage>
</organism>
<dbReference type="PANTHER" id="PTHR38133:SF1">
    <property type="entry name" value="SLR1429 PROTEIN"/>
    <property type="match status" value="1"/>
</dbReference>